<dbReference type="AlphaFoldDB" id="A0A0D0DPI4"/>
<dbReference type="InParanoid" id="A0A0D0DPI4"/>
<reference evidence="2" key="2">
    <citation type="submission" date="2015-01" db="EMBL/GenBank/DDBJ databases">
        <title>Evolutionary Origins and Diversification of the Mycorrhizal Mutualists.</title>
        <authorList>
            <consortium name="DOE Joint Genome Institute"/>
            <consortium name="Mycorrhizal Genomics Consortium"/>
            <person name="Kohler A."/>
            <person name="Kuo A."/>
            <person name="Nagy L.G."/>
            <person name="Floudas D."/>
            <person name="Copeland A."/>
            <person name="Barry K.W."/>
            <person name="Cichocki N."/>
            <person name="Veneault-Fourrey C."/>
            <person name="LaButti K."/>
            <person name="Lindquist E.A."/>
            <person name="Lipzen A."/>
            <person name="Lundell T."/>
            <person name="Morin E."/>
            <person name="Murat C."/>
            <person name="Riley R."/>
            <person name="Ohm R."/>
            <person name="Sun H."/>
            <person name="Tunlid A."/>
            <person name="Henrissat B."/>
            <person name="Grigoriev I.V."/>
            <person name="Hibbett D.S."/>
            <person name="Martin F."/>
        </authorList>
    </citation>
    <scope>NUCLEOTIDE SEQUENCE [LARGE SCALE GENOMIC DNA]</scope>
    <source>
        <strain evidence="2">Ve08.2h10</strain>
    </source>
</reference>
<dbReference type="HOGENOM" id="CLU_2868330_0_0_1"/>
<dbReference type="EMBL" id="KN825146">
    <property type="protein sequence ID" value="KIK93888.1"/>
    <property type="molecule type" value="Genomic_DNA"/>
</dbReference>
<reference evidence="1 2" key="1">
    <citation type="submission" date="2014-04" db="EMBL/GenBank/DDBJ databases">
        <authorList>
            <consortium name="DOE Joint Genome Institute"/>
            <person name="Kuo A."/>
            <person name="Kohler A."/>
            <person name="Jargeat P."/>
            <person name="Nagy L.G."/>
            <person name="Floudas D."/>
            <person name="Copeland A."/>
            <person name="Barry K.W."/>
            <person name="Cichocki N."/>
            <person name="Veneault-Fourrey C."/>
            <person name="LaButti K."/>
            <person name="Lindquist E.A."/>
            <person name="Lipzen A."/>
            <person name="Lundell T."/>
            <person name="Morin E."/>
            <person name="Murat C."/>
            <person name="Sun H."/>
            <person name="Tunlid A."/>
            <person name="Henrissat B."/>
            <person name="Grigoriev I.V."/>
            <person name="Hibbett D.S."/>
            <person name="Martin F."/>
            <person name="Nordberg H.P."/>
            <person name="Cantor M.N."/>
            <person name="Hua S.X."/>
        </authorList>
    </citation>
    <scope>NUCLEOTIDE SEQUENCE [LARGE SCALE GENOMIC DNA]</scope>
    <source>
        <strain evidence="1 2">Ve08.2h10</strain>
    </source>
</reference>
<evidence type="ECO:0000313" key="2">
    <source>
        <dbReference type="Proteomes" id="UP000054538"/>
    </source>
</evidence>
<dbReference type="Proteomes" id="UP000054538">
    <property type="component" value="Unassembled WGS sequence"/>
</dbReference>
<accession>A0A0D0DPI4</accession>
<organism evidence="1 2">
    <name type="scientific">Paxillus rubicundulus Ve08.2h10</name>
    <dbReference type="NCBI Taxonomy" id="930991"/>
    <lineage>
        <taxon>Eukaryota</taxon>
        <taxon>Fungi</taxon>
        <taxon>Dikarya</taxon>
        <taxon>Basidiomycota</taxon>
        <taxon>Agaricomycotina</taxon>
        <taxon>Agaricomycetes</taxon>
        <taxon>Agaricomycetidae</taxon>
        <taxon>Boletales</taxon>
        <taxon>Paxilineae</taxon>
        <taxon>Paxillaceae</taxon>
        <taxon>Paxillus</taxon>
    </lineage>
</organism>
<name>A0A0D0DPI4_9AGAM</name>
<proteinExistence type="predicted"/>
<keyword evidence="2" id="KW-1185">Reference proteome</keyword>
<protein>
    <submittedName>
        <fullName evidence="1">Uncharacterized protein</fullName>
    </submittedName>
</protein>
<sequence length="64" mass="7196">MSPLDHSERGYWSFVDVTCYSVTVGHAKTFPRAPSCILEDPVPEVLAARTEDIWIWNGIPAFES</sequence>
<evidence type="ECO:0000313" key="1">
    <source>
        <dbReference type="EMBL" id="KIK93888.1"/>
    </source>
</evidence>
<gene>
    <name evidence="1" type="ORF">PAXRUDRAFT_828538</name>
</gene>